<dbReference type="PANTHER" id="PTHR11857">
    <property type="entry name" value="ODORANT BINDING PROTEIN-RELATED"/>
    <property type="match status" value="1"/>
</dbReference>
<dbReference type="GO" id="GO:0007608">
    <property type="term" value="P:sensory perception of smell"/>
    <property type="evidence" value="ECO:0007669"/>
    <property type="project" value="TreeGrafter"/>
</dbReference>
<organism evidence="3">
    <name type="scientific">Bactrocera minax</name>
    <name type="common">Chinese citrus fly</name>
    <dbReference type="NCBI Taxonomy" id="104690"/>
    <lineage>
        <taxon>Eukaryota</taxon>
        <taxon>Metazoa</taxon>
        <taxon>Ecdysozoa</taxon>
        <taxon>Arthropoda</taxon>
        <taxon>Hexapoda</taxon>
        <taxon>Insecta</taxon>
        <taxon>Pterygota</taxon>
        <taxon>Neoptera</taxon>
        <taxon>Endopterygota</taxon>
        <taxon>Diptera</taxon>
        <taxon>Brachycera</taxon>
        <taxon>Muscomorpha</taxon>
        <taxon>Tephritoidea</taxon>
        <taxon>Tephritidae</taxon>
        <taxon>Bactrocera</taxon>
        <taxon>Tetradacus</taxon>
    </lineage>
</organism>
<name>A0A3G2LEH0_9MUSC</name>
<dbReference type="InterPro" id="IPR006170">
    <property type="entry name" value="PBP/GOBP"/>
</dbReference>
<dbReference type="EMBL" id="MH937229">
    <property type="protein sequence ID" value="AYN70644.1"/>
    <property type="molecule type" value="mRNA"/>
</dbReference>
<keyword evidence="1 2" id="KW-0732">Signal</keyword>
<accession>A0A3G2LEH0</accession>
<evidence type="ECO:0000256" key="2">
    <source>
        <dbReference type="SAM" id="SignalP"/>
    </source>
</evidence>
<dbReference type="InterPro" id="IPR036728">
    <property type="entry name" value="PBP_GOBP_sf"/>
</dbReference>
<feature type="chain" id="PRO_5017992835" evidence="2">
    <location>
        <begin position="19"/>
        <end position="133"/>
    </location>
</feature>
<protein>
    <submittedName>
        <fullName evidence="3">Odorant-binding protein 56h-like</fullName>
    </submittedName>
</protein>
<dbReference type="GO" id="GO:0005615">
    <property type="term" value="C:extracellular space"/>
    <property type="evidence" value="ECO:0007669"/>
    <property type="project" value="TreeGrafter"/>
</dbReference>
<reference evidence="3" key="1">
    <citation type="submission" date="2018-09" db="EMBL/GenBank/DDBJ databases">
        <title>Identification and expression analysis of chemosensory genes in citrus fruit fly Bactrocera minax.</title>
        <authorList>
            <person name="Lu Y."/>
            <person name="Yu T."/>
            <person name="Cheng J."/>
        </authorList>
    </citation>
    <scope>NUCLEOTIDE SEQUENCE</scope>
    <source>
        <strain evidence="3">Bmi008922</strain>
    </source>
</reference>
<dbReference type="AlphaFoldDB" id="A0A3G2LEH0"/>
<dbReference type="GO" id="GO:0005549">
    <property type="term" value="F:odorant binding"/>
    <property type="evidence" value="ECO:0007669"/>
    <property type="project" value="InterPro"/>
</dbReference>
<evidence type="ECO:0000313" key="3">
    <source>
        <dbReference type="EMBL" id="AYN70644.1"/>
    </source>
</evidence>
<dbReference type="SUPFAM" id="SSF47565">
    <property type="entry name" value="Insect pheromone/odorant-binding proteins"/>
    <property type="match status" value="1"/>
</dbReference>
<dbReference type="SMART" id="SM00708">
    <property type="entry name" value="PhBP"/>
    <property type="match status" value="1"/>
</dbReference>
<sequence length="133" mass="14855">MKVVLLCFVSALLVAAQAEVPLKELIETCSKETGVPSEELQQFLDSEMDPAEATNGIKCHMKCVLEKIGLYKNNMLDEALTIKFFKDNNKDQPVDVEALKQSVQNCNQKKGVDPCDTAFQIAKCFMSQHPIFN</sequence>
<feature type="signal peptide" evidence="2">
    <location>
        <begin position="1"/>
        <end position="18"/>
    </location>
</feature>
<dbReference type="CDD" id="cd23992">
    <property type="entry name" value="PBP_GOBP"/>
    <property type="match status" value="1"/>
</dbReference>
<dbReference type="Pfam" id="PF01395">
    <property type="entry name" value="PBP_GOBP"/>
    <property type="match status" value="1"/>
</dbReference>
<proteinExistence type="evidence at transcript level"/>
<gene>
    <name evidence="3" type="primary">OBP56hlike</name>
</gene>
<evidence type="ECO:0000256" key="1">
    <source>
        <dbReference type="ARBA" id="ARBA00022729"/>
    </source>
</evidence>
<dbReference type="Gene3D" id="1.10.238.20">
    <property type="entry name" value="Pheromone/general odorant binding protein domain"/>
    <property type="match status" value="1"/>
</dbReference>